<sequence length="291" mass="31477">MNLIINAIEEGLLFSIVSMGVYITYKILDFPDLSVDGTYPLGAAITAVLLVNGVNPWLAIIISSAGGAIAGWITAFLHVKLKISNLMSGILVMIALYSVNLRIMGKSNMPLFSTNTIFKNADFQPIFIIIIIVVICKIIIDTFLKTKRGFLLMAVGDNEQVVSSLGINKNSVKVLGLMLSNGLVGMAGAIQAQKYGYADVNMGQGIVVMGLATVVIGLTIFSKISFMKCTTISILGAIIYKVAIAIALKINFNPNDLKLITAIIVIIALASNNGIFKFKNKKNKERRRRKC</sequence>
<feature type="transmembrane region" description="Helical" evidence="6">
    <location>
        <begin position="172"/>
        <end position="190"/>
    </location>
</feature>
<protein>
    <submittedName>
        <fullName evidence="7">ABC transporter permease</fullName>
    </submittedName>
</protein>
<name>A0A8I0ACW4_9CLOT</name>
<reference evidence="7" key="1">
    <citation type="submission" date="2020-08" db="EMBL/GenBank/DDBJ databases">
        <title>Genome public.</title>
        <authorList>
            <person name="Liu C."/>
            <person name="Sun Q."/>
        </authorList>
    </citation>
    <scope>NUCLEOTIDE SEQUENCE</scope>
    <source>
        <strain evidence="7">NSJ-42</strain>
    </source>
</reference>
<dbReference type="CDD" id="cd06574">
    <property type="entry name" value="TM_PBP1_branched-chain-AA_like"/>
    <property type="match status" value="1"/>
</dbReference>
<dbReference type="AlphaFoldDB" id="A0A8I0ACW4"/>
<feature type="transmembrane region" description="Helical" evidence="6">
    <location>
        <begin position="258"/>
        <end position="278"/>
    </location>
</feature>
<dbReference type="RefSeq" id="WP_022211351.1">
    <property type="nucleotide sequence ID" value="NZ_JACOOQ010000005.1"/>
</dbReference>
<keyword evidence="5 6" id="KW-0472">Membrane</keyword>
<keyword evidence="8" id="KW-1185">Reference proteome</keyword>
<dbReference type="Proteomes" id="UP000662088">
    <property type="component" value="Unassembled WGS sequence"/>
</dbReference>
<evidence type="ECO:0000256" key="2">
    <source>
        <dbReference type="ARBA" id="ARBA00022475"/>
    </source>
</evidence>
<accession>A0A8I0ACW4</accession>
<evidence type="ECO:0000256" key="5">
    <source>
        <dbReference type="ARBA" id="ARBA00023136"/>
    </source>
</evidence>
<dbReference type="GO" id="GO:0022857">
    <property type="term" value="F:transmembrane transporter activity"/>
    <property type="evidence" value="ECO:0007669"/>
    <property type="project" value="InterPro"/>
</dbReference>
<dbReference type="EMBL" id="JACOOQ010000005">
    <property type="protein sequence ID" value="MBC5639708.1"/>
    <property type="molecule type" value="Genomic_DNA"/>
</dbReference>
<keyword evidence="4 6" id="KW-1133">Transmembrane helix</keyword>
<dbReference type="PANTHER" id="PTHR32196">
    <property type="entry name" value="ABC TRANSPORTER PERMEASE PROTEIN YPHD-RELATED-RELATED"/>
    <property type="match status" value="1"/>
</dbReference>
<feature type="transmembrane region" description="Helical" evidence="6">
    <location>
        <begin position="202"/>
        <end position="221"/>
    </location>
</feature>
<feature type="transmembrane region" description="Helical" evidence="6">
    <location>
        <begin position="57"/>
        <end position="79"/>
    </location>
</feature>
<dbReference type="PANTHER" id="PTHR32196:SF69">
    <property type="entry name" value="BRANCHED-CHAIN AMINO ACID TRANSPORT SYSTEM, PERMEASE PROTEIN"/>
    <property type="match status" value="1"/>
</dbReference>
<evidence type="ECO:0000313" key="7">
    <source>
        <dbReference type="EMBL" id="MBC5639708.1"/>
    </source>
</evidence>
<keyword evidence="3 6" id="KW-0812">Transmembrane</keyword>
<feature type="transmembrane region" description="Helical" evidence="6">
    <location>
        <begin position="86"/>
        <end position="103"/>
    </location>
</feature>
<evidence type="ECO:0000313" key="8">
    <source>
        <dbReference type="Proteomes" id="UP000662088"/>
    </source>
</evidence>
<dbReference type="InterPro" id="IPR001851">
    <property type="entry name" value="ABC_transp_permease"/>
</dbReference>
<proteinExistence type="predicted"/>
<feature type="transmembrane region" description="Helical" evidence="6">
    <location>
        <begin position="12"/>
        <end position="28"/>
    </location>
</feature>
<organism evidence="7 8">
    <name type="scientific">Clostridium lentum</name>
    <dbReference type="NCBI Taxonomy" id="2763037"/>
    <lineage>
        <taxon>Bacteria</taxon>
        <taxon>Bacillati</taxon>
        <taxon>Bacillota</taxon>
        <taxon>Clostridia</taxon>
        <taxon>Eubacteriales</taxon>
        <taxon>Clostridiaceae</taxon>
        <taxon>Clostridium</taxon>
    </lineage>
</organism>
<gene>
    <name evidence="7" type="ORF">H8R92_04545</name>
</gene>
<evidence type="ECO:0000256" key="4">
    <source>
        <dbReference type="ARBA" id="ARBA00022989"/>
    </source>
</evidence>
<evidence type="ECO:0000256" key="1">
    <source>
        <dbReference type="ARBA" id="ARBA00004651"/>
    </source>
</evidence>
<evidence type="ECO:0000256" key="3">
    <source>
        <dbReference type="ARBA" id="ARBA00022692"/>
    </source>
</evidence>
<evidence type="ECO:0000256" key="6">
    <source>
        <dbReference type="SAM" id="Phobius"/>
    </source>
</evidence>
<dbReference type="Pfam" id="PF02653">
    <property type="entry name" value="BPD_transp_2"/>
    <property type="match status" value="1"/>
</dbReference>
<feature type="transmembrane region" description="Helical" evidence="6">
    <location>
        <begin position="233"/>
        <end position="252"/>
    </location>
</feature>
<feature type="transmembrane region" description="Helical" evidence="6">
    <location>
        <begin position="123"/>
        <end position="144"/>
    </location>
</feature>
<dbReference type="GO" id="GO:0005886">
    <property type="term" value="C:plasma membrane"/>
    <property type="evidence" value="ECO:0007669"/>
    <property type="project" value="UniProtKB-SubCell"/>
</dbReference>
<keyword evidence="2" id="KW-1003">Cell membrane</keyword>
<comment type="caution">
    <text evidence="7">The sequence shown here is derived from an EMBL/GenBank/DDBJ whole genome shotgun (WGS) entry which is preliminary data.</text>
</comment>
<comment type="subcellular location">
    <subcellularLocation>
        <location evidence="1">Cell membrane</location>
        <topology evidence="1">Multi-pass membrane protein</topology>
    </subcellularLocation>
</comment>